<proteinExistence type="predicted"/>
<sequence length="256" mass="29311">MRAYASIVWSFSWYLGYSQSISDIRYCHQYSTSSVDFMSAKYISVVLDGEKSVFVVGRTTYKIDDTTGFISINASALRDDAYKSYPFVKHLWNLTYDEVKDQVLLNHPSAEEPIAFAKEYCKRPKPNKNHIRHSLESTNLTKKLFCSSVDQRRKGVIGDISFGYLGIPLAASMDAQYGRVTVYDDYELHDGPSDDLKLVWSATINNHTTVDVIPFMEFSTRIYYNTKLDKLNVSSTSSKDFWVFEPQEPSKWGCPL</sequence>
<gene>
    <name evidence="1" type="ORF">FOL47_009625</name>
</gene>
<comment type="caution">
    <text evidence="1">The sequence shown here is derived from an EMBL/GenBank/DDBJ whole genome shotgun (WGS) entry which is preliminary data.</text>
</comment>
<reference evidence="1 2" key="1">
    <citation type="submission" date="2020-04" db="EMBL/GenBank/DDBJ databases">
        <title>Perkinsus chesapeaki whole genome sequence.</title>
        <authorList>
            <person name="Bogema D.R."/>
        </authorList>
    </citation>
    <scope>NUCLEOTIDE SEQUENCE [LARGE SCALE GENOMIC DNA]</scope>
    <source>
        <strain evidence="1">ATCC PRA-425</strain>
    </source>
</reference>
<evidence type="ECO:0000313" key="1">
    <source>
        <dbReference type="EMBL" id="KAF4655050.1"/>
    </source>
</evidence>
<keyword evidence="2" id="KW-1185">Reference proteome</keyword>
<protein>
    <submittedName>
        <fullName evidence="1">Uncharacterized protein</fullName>
    </submittedName>
</protein>
<organism evidence="1 2">
    <name type="scientific">Perkinsus chesapeaki</name>
    <name type="common">Clam parasite</name>
    <name type="synonym">Perkinsus andrewsi</name>
    <dbReference type="NCBI Taxonomy" id="330153"/>
    <lineage>
        <taxon>Eukaryota</taxon>
        <taxon>Sar</taxon>
        <taxon>Alveolata</taxon>
        <taxon>Perkinsozoa</taxon>
        <taxon>Perkinsea</taxon>
        <taxon>Perkinsida</taxon>
        <taxon>Perkinsidae</taxon>
        <taxon>Perkinsus</taxon>
    </lineage>
</organism>
<evidence type="ECO:0000313" key="2">
    <source>
        <dbReference type="Proteomes" id="UP000591131"/>
    </source>
</evidence>
<dbReference type="Proteomes" id="UP000591131">
    <property type="component" value="Unassembled WGS sequence"/>
</dbReference>
<dbReference type="AlphaFoldDB" id="A0A7J6L7A5"/>
<dbReference type="EMBL" id="JAAPAO010000682">
    <property type="protein sequence ID" value="KAF4655050.1"/>
    <property type="molecule type" value="Genomic_DNA"/>
</dbReference>
<name>A0A7J6L7A5_PERCH</name>
<accession>A0A7J6L7A5</accession>